<dbReference type="GO" id="GO:0006364">
    <property type="term" value="P:rRNA processing"/>
    <property type="evidence" value="ECO:0007669"/>
    <property type="project" value="UniProtKB-KW"/>
</dbReference>
<dbReference type="PANTHER" id="PTHR44215">
    <property type="entry name" value="WD REPEAT-CONTAINING PROTEIN 75"/>
    <property type="match status" value="1"/>
</dbReference>
<dbReference type="PROSITE" id="PS50082">
    <property type="entry name" value="WD_REPEATS_2"/>
    <property type="match status" value="1"/>
</dbReference>
<dbReference type="RefSeq" id="XP_020658546.2">
    <property type="nucleotide sequence ID" value="XM_020802887.2"/>
</dbReference>
<dbReference type="Pfam" id="PF23869">
    <property type="entry name" value="Beta-prop_WDR75_1st"/>
    <property type="match status" value="1"/>
</dbReference>
<evidence type="ECO:0000256" key="4">
    <source>
        <dbReference type="ARBA" id="ARBA00022574"/>
    </source>
</evidence>
<organism evidence="10 11">
    <name type="scientific">Pogona vitticeps</name>
    <name type="common">central bearded dragon</name>
    <dbReference type="NCBI Taxonomy" id="103695"/>
    <lineage>
        <taxon>Eukaryota</taxon>
        <taxon>Metazoa</taxon>
        <taxon>Chordata</taxon>
        <taxon>Craniata</taxon>
        <taxon>Vertebrata</taxon>
        <taxon>Euteleostomi</taxon>
        <taxon>Lepidosauria</taxon>
        <taxon>Squamata</taxon>
        <taxon>Bifurcata</taxon>
        <taxon>Unidentata</taxon>
        <taxon>Episquamata</taxon>
        <taxon>Toxicofera</taxon>
        <taxon>Iguania</taxon>
        <taxon>Acrodonta</taxon>
        <taxon>Agamidae</taxon>
        <taxon>Amphibolurinae</taxon>
        <taxon>Pogona</taxon>
    </lineage>
</organism>
<dbReference type="InterPro" id="IPR015943">
    <property type="entry name" value="WD40/YVTN_repeat-like_dom_sf"/>
</dbReference>
<keyword evidence="7" id="KW-0539">Nucleus</keyword>
<evidence type="ECO:0000256" key="6">
    <source>
        <dbReference type="ARBA" id="ARBA00023163"/>
    </source>
</evidence>
<keyword evidence="3" id="KW-0698">rRNA processing</keyword>
<sequence>MVAPEQLRVVRCGGSGLNGSRAVFSADSKYLLCTSGDYVKVYSTATEECLHILQGHSNLVTGIQLNPQNHLQLYSWSLDGTIKLWDFLDGILIKTFVVGFKLLALYALASFENSVFLIIPKDNAEQSGVFQLVSLKLPKIPGQEVEAKELELILDGISQSPKCTAFGRDGEYVVSVSELYLLVCFFKKKKIYSFPVGSEVRGSSTSCFTCVSCHPKEDCIATGHKDGKIRLWRNFNHRREYTFTTMHWHHDEVLDLAFSVEGTNLLSGGIESVLVQWRDGSDAKKEFLPRLGSTIQHISVSPDGTFLCTSHSDNKIVIIHSNLRVASIIQGLIKGSDIKTGLMVDPRTKALVLNGKPGHLQFYSLQNDKQLYSLDIVQQEFIHQYGLTQIELSKAAFDSRGNWLATVEQRQGSCSDLELQMKLWAYDEQAQSFTLNTRINMPHEDCVTGLCFRCTDESENATPTLVTASRDGHFKVWMLLVDNEDENESTTWACDFVGSYHHYRATNCCFSEDGSLLAVSFDEIVTLWDSETWDLKCTFCHPPGMIQNLCFGRLSCSKYLLGSTSTGFLCCWNLLSCTMEWSAQLNVIVLQPDCLSENMVAISWNSEYSDVFVFKPSEPQPLCIRRKICRGRVRWAIFVPRDVPECSRSEKYQWLNQSQFYFMTETHELMTFSTKTPEERLTPSSRQLAVEESFTMTPFYLLLGKHRQQTEEAAGIRKTPMQSNLPQESPAIKELLHTPAHVLPSAAFLCPIFINSLLVSKTKESTDNIVSEAEMESENEKNGSEDEAEIAELRTEVSQTTECLENSLSQLSKTQERDLRKLRKLDYSWVSAL</sequence>
<dbReference type="InterPro" id="IPR001680">
    <property type="entry name" value="WD40_rpt"/>
</dbReference>
<dbReference type="GO" id="GO:0032040">
    <property type="term" value="C:small-subunit processome"/>
    <property type="evidence" value="ECO:0007669"/>
    <property type="project" value="InterPro"/>
</dbReference>
<keyword evidence="10" id="KW-1185">Reference proteome</keyword>
<dbReference type="InterPro" id="IPR011047">
    <property type="entry name" value="Quinoprotein_ADH-like_sf"/>
</dbReference>
<dbReference type="OrthoDB" id="4096at2759"/>
<dbReference type="GO" id="GO:2000234">
    <property type="term" value="P:positive regulation of rRNA processing"/>
    <property type="evidence" value="ECO:0007669"/>
    <property type="project" value="TreeGrafter"/>
</dbReference>
<evidence type="ECO:0000259" key="9">
    <source>
        <dbReference type="Pfam" id="PF23769"/>
    </source>
</evidence>
<dbReference type="InterPro" id="IPR053826">
    <property type="entry name" value="WDR75"/>
</dbReference>
<gene>
    <name evidence="11" type="primary">WDR75</name>
</gene>
<feature type="domain" description="WD repeat-containing protein 75 second beta-propeller" evidence="9">
    <location>
        <begin position="342"/>
        <end position="666"/>
    </location>
</feature>
<dbReference type="Proteomes" id="UP001652642">
    <property type="component" value="Chromosome 1"/>
</dbReference>
<dbReference type="AlphaFoldDB" id="A0A6J0UCU0"/>
<keyword evidence="2" id="KW-0690">Ribosome biogenesis</keyword>
<dbReference type="GeneID" id="110083955"/>
<keyword evidence="6" id="KW-0804">Transcription</keyword>
<dbReference type="InParanoid" id="A0A6J0UCU0"/>
<dbReference type="InterPro" id="IPR057644">
    <property type="entry name" value="Beta-prop_WDR75_2nd"/>
</dbReference>
<proteinExistence type="predicted"/>
<dbReference type="SUPFAM" id="SSF50998">
    <property type="entry name" value="Quinoprotein alcohol dehydrogenase-like"/>
    <property type="match status" value="1"/>
</dbReference>
<keyword evidence="5" id="KW-0677">Repeat</keyword>
<dbReference type="SMART" id="SM00320">
    <property type="entry name" value="WD40"/>
    <property type="match status" value="8"/>
</dbReference>
<evidence type="ECO:0000256" key="7">
    <source>
        <dbReference type="ARBA" id="ARBA00023242"/>
    </source>
</evidence>
<comment type="subcellular location">
    <subcellularLocation>
        <location evidence="1">Nucleus</location>
        <location evidence="1">Nucleolus</location>
    </subcellularLocation>
</comment>
<dbReference type="GO" id="GO:0003723">
    <property type="term" value="F:RNA binding"/>
    <property type="evidence" value="ECO:0007669"/>
    <property type="project" value="InterPro"/>
</dbReference>
<dbReference type="Pfam" id="PF23769">
    <property type="entry name" value="Beta-prop_WDR75_2nd"/>
    <property type="match status" value="1"/>
</dbReference>
<evidence type="ECO:0000256" key="2">
    <source>
        <dbReference type="ARBA" id="ARBA00022517"/>
    </source>
</evidence>
<evidence type="ECO:0000256" key="5">
    <source>
        <dbReference type="ARBA" id="ARBA00022737"/>
    </source>
</evidence>
<evidence type="ECO:0000313" key="10">
    <source>
        <dbReference type="Proteomes" id="UP001652642"/>
    </source>
</evidence>
<accession>A0A6J0UCU0</accession>
<dbReference type="PROSITE" id="PS50294">
    <property type="entry name" value="WD_REPEATS_REGION"/>
    <property type="match status" value="1"/>
</dbReference>
<reference evidence="11" key="2">
    <citation type="submission" date="2025-08" db="UniProtKB">
        <authorList>
            <consortium name="RefSeq"/>
        </authorList>
    </citation>
    <scope>IDENTIFICATION</scope>
</reference>
<protein>
    <submittedName>
        <fullName evidence="11">WD repeat-containing protein 75 isoform X1</fullName>
    </submittedName>
</protein>
<evidence type="ECO:0000256" key="1">
    <source>
        <dbReference type="ARBA" id="ARBA00004604"/>
    </source>
</evidence>
<dbReference type="CTD" id="84128"/>
<evidence type="ECO:0000313" key="11">
    <source>
        <dbReference type="RefSeq" id="XP_020658546.2"/>
    </source>
</evidence>
<reference evidence="10" key="1">
    <citation type="submission" date="2025-05" db="UniProtKB">
        <authorList>
            <consortium name="RefSeq"/>
        </authorList>
    </citation>
    <scope>NUCLEOTIDE SEQUENCE [LARGE SCALE GENOMIC DNA]</scope>
</reference>
<keyword evidence="4 8" id="KW-0853">WD repeat</keyword>
<dbReference type="PANTHER" id="PTHR44215:SF1">
    <property type="entry name" value="WD REPEAT-CONTAINING PROTEIN 75"/>
    <property type="match status" value="1"/>
</dbReference>
<dbReference type="Gene3D" id="2.130.10.10">
    <property type="entry name" value="YVTN repeat-like/Quinoprotein amine dehydrogenase"/>
    <property type="match status" value="3"/>
</dbReference>
<dbReference type="KEGG" id="pvt:110083955"/>
<name>A0A6J0UCU0_9SAUR</name>
<feature type="repeat" description="WD" evidence="8">
    <location>
        <begin position="53"/>
        <end position="95"/>
    </location>
</feature>
<evidence type="ECO:0000256" key="3">
    <source>
        <dbReference type="ARBA" id="ARBA00022552"/>
    </source>
</evidence>
<dbReference type="GO" id="GO:0045943">
    <property type="term" value="P:positive regulation of transcription by RNA polymerase I"/>
    <property type="evidence" value="ECO:0007669"/>
    <property type="project" value="InterPro"/>
</dbReference>
<evidence type="ECO:0000256" key="8">
    <source>
        <dbReference type="PROSITE-ProRule" id="PRU00221"/>
    </source>
</evidence>